<dbReference type="Proteomes" id="UP000002028">
    <property type="component" value="Chromosome"/>
</dbReference>
<sequence>MKTVLLFLLLSPTILLAQLIKVTPQDTERKQSYLLFRDGTVLRGRIIRQDSSVITVQKRNGDRSFVEADQVVSISPNRPDRPPGSGMTSTTVFVLKDGTRFSGKFVRRDSTMITVRKSNGQLTYFEPELLARVDSSGSDTEAVLLANLPGRTFQNRFSPWLLTGNTAFNAEKGRVYYRNTFLLLNEFQYGLTRNLSLGASVNPFFSSYSPNSFSPRETVLGATIRFSGKLTFPIGEQFRFGINTIYQPRQRGYYFQLAQQLLLQGLMSFGDSHRNATLGYGLHIFPDYSSSNKIPVITVGVMHQISRNLTFLSDNTFYLNAYYGNSSAELSAALRLNRKRHAFDLGALAAVRANYIYYATLPARNWTKVYFSPYIGYNLIIGRN</sequence>
<feature type="signal peptide" evidence="1">
    <location>
        <begin position="1"/>
        <end position="17"/>
    </location>
</feature>
<dbReference type="RefSeq" id="WP_012926235.1">
    <property type="nucleotide sequence ID" value="NC_013730.1"/>
</dbReference>
<evidence type="ECO:0000256" key="1">
    <source>
        <dbReference type="SAM" id="SignalP"/>
    </source>
</evidence>
<feature type="chain" id="PRO_5003035579" evidence="1">
    <location>
        <begin position="18"/>
        <end position="384"/>
    </location>
</feature>
<dbReference type="STRING" id="504472.Slin_1637"/>
<evidence type="ECO:0000313" key="2">
    <source>
        <dbReference type="EMBL" id="ADB37684.1"/>
    </source>
</evidence>
<gene>
    <name evidence="2" type="ordered locus">Slin_1637</name>
</gene>
<dbReference type="eggNOG" id="ENOG5032W4V">
    <property type="taxonomic scope" value="Bacteria"/>
</dbReference>
<keyword evidence="1" id="KW-0732">Signal</keyword>
<reference evidence="2 3" key="1">
    <citation type="journal article" date="2010" name="Stand. Genomic Sci.">
        <title>Complete genome sequence of Spirosoma linguale type strain (1).</title>
        <authorList>
            <person name="Lail K."/>
            <person name="Sikorski J."/>
            <person name="Saunders E."/>
            <person name="Lapidus A."/>
            <person name="Glavina Del Rio T."/>
            <person name="Copeland A."/>
            <person name="Tice H."/>
            <person name="Cheng J.-F."/>
            <person name="Lucas S."/>
            <person name="Nolan M."/>
            <person name="Bruce D."/>
            <person name="Goodwin L."/>
            <person name="Pitluck S."/>
            <person name="Ivanova N."/>
            <person name="Mavromatis K."/>
            <person name="Ovchinnikova G."/>
            <person name="Pati A."/>
            <person name="Chen A."/>
            <person name="Palaniappan K."/>
            <person name="Land M."/>
            <person name="Hauser L."/>
            <person name="Chang Y.-J."/>
            <person name="Jeffries C.D."/>
            <person name="Chain P."/>
            <person name="Brettin T."/>
            <person name="Detter J.C."/>
            <person name="Schuetze A."/>
            <person name="Rohde M."/>
            <person name="Tindall B.J."/>
            <person name="Goeker M."/>
            <person name="Bristow J."/>
            <person name="Eisen J.A."/>
            <person name="Markowitz V."/>
            <person name="Hugenholtz P."/>
            <person name="Kyrpides N.C."/>
            <person name="Klenk H.-P."/>
            <person name="Chen F."/>
        </authorList>
    </citation>
    <scope>NUCLEOTIDE SEQUENCE [LARGE SCALE GENOMIC DNA]</scope>
    <source>
        <strain evidence="3">ATCC 33905 / DSM 74 / LMG 10896 / Claus 1</strain>
    </source>
</reference>
<protein>
    <submittedName>
        <fullName evidence="2">Uncharacterized protein</fullName>
    </submittedName>
</protein>
<dbReference type="HOGENOM" id="CLU_717476_0_0_10"/>
<keyword evidence="3" id="KW-1185">Reference proteome</keyword>
<name>D2QPV1_SPILD</name>
<dbReference type="AlphaFoldDB" id="D2QPV1"/>
<dbReference type="KEGG" id="sli:Slin_1637"/>
<accession>D2QPV1</accession>
<organism evidence="2 3">
    <name type="scientific">Spirosoma linguale (strain ATCC 33905 / DSM 74 / LMG 10896 / Claus 1)</name>
    <dbReference type="NCBI Taxonomy" id="504472"/>
    <lineage>
        <taxon>Bacteria</taxon>
        <taxon>Pseudomonadati</taxon>
        <taxon>Bacteroidota</taxon>
        <taxon>Cytophagia</taxon>
        <taxon>Cytophagales</taxon>
        <taxon>Cytophagaceae</taxon>
        <taxon>Spirosoma</taxon>
    </lineage>
</organism>
<dbReference type="EMBL" id="CP001769">
    <property type="protein sequence ID" value="ADB37684.1"/>
    <property type="molecule type" value="Genomic_DNA"/>
</dbReference>
<evidence type="ECO:0000313" key="3">
    <source>
        <dbReference type="Proteomes" id="UP000002028"/>
    </source>
</evidence>
<proteinExistence type="predicted"/>